<name>A0AAU7RUQ6_9HYPH</name>
<gene>
    <name evidence="3" type="ORF">ABM479_05695</name>
</gene>
<dbReference type="SUPFAM" id="SSF143011">
    <property type="entry name" value="RelE-like"/>
    <property type="match status" value="1"/>
</dbReference>
<dbReference type="PANTHER" id="PTHR33755:SF6">
    <property type="entry name" value="PLASMID STABILIZATION SYSTEM PROTEIN"/>
    <property type="match status" value="1"/>
</dbReference>
<proteinExistence type="inferred from homology"/>
<reference evidence="3" key="1">
    <citation type="submission" date="2024-06" db="EMBL/GenBank/DDBJ databases">
        <authorList>
            <person name="Li T."/>
            <person name="Gao R."/>
        </authorList>
    </citation>
    <scope>NUCLEOTIDE SEQUENCE</scope>
    <source>
        <strain evidence="3">ZPR3</strain>
    </source>
</reference>
<dbReference type="AlphaFoldDB" id="A0AAU7RUQ6"/>
<keyword evidence="2" id="KW-1277">Toxin-antitoxin system</keyword>
<dbReference type="Gene3D" id="3.30.2310.20">
    <property type="entry name" value="RelE-like"/>
    <property type="match status" value="1"/>
</dbReference>
<dbReference type="InterPro" id="IPR007712">
    <property type="entry name" value="RelE/ParE_toxin"/>
</dbReference>
<dbReference type="PANTHER" id="PTHR33755">
    <property type="entry name" value="TOXIN PARE1-RELATED"/>
    <property type="match status" value="1"/>
</dbReference>
<dbReference type="InterPro" id="IPR035093">
    <property type="entry name" value="RelE/ParE_toxin_dom_sf"/>
</dbReference>
<organism evidence="3">
    <name type="scientific">Rhizobium sp. ZPR3</name>
    <dbReference type="NCBI Taxonomy" id="3158967"/>
    <lineage>
        <taxon>Bacteria</taxon>
        <taxon>Pseudomonadati</taxon>
        <taxon>Pseudomonadota</taxon>
        <taxon>Alphaproteobacteria</taxon>
        <taxon>Hyphomicrobiales</taxon>
        <taxon>Rhizobiaceae</taxon>
        <taxon>Rhizobium/Agrobacterium group</taxon>
        <taxon>Rhizobium</taxon>
    </lineage>
</organism>
<comment type="similarity">
    <text evidence="1">Belongs to the RelE toxin family.</text>
</comment>
<evidence type="ECO:0000256" key="1">
    <source>
        <dbReference type="ARBA" id="ARBA00006226"/>
    </source>
</evidence>
<dbReference type="Pfam" id="PF05016">
    <property type="entry name" value="ParE_toxin"/>
    <property type="match status" value="1"/>
</dbReference>
<dbReference type="EMBL" id="CP157960">
    <property type="protein sequence ID" value="XBT93954.1"/>
    <property type="molecule type" value="Genomic_DNA"/>
</dbReference>
<accession>A0AAU7RUQ6</accession>
<dbReference type="InterPro" id="IPR051803">
    <property type="entry name" value="TA_system_RelE-like_toxin"/>
</dbReference>
<evidence type="ECO:0000313" key="3">
    <source>
        <dbReference type="EMBL" id="XBT93954.1"/>
    </source>
</evidence>
<evidence type="ECO:0000256" key="2">
    <source>
        <dbReference type="ARBA" id="ARBA00022649"/>
    </source>
</evidence>
<dbReference type="RefSeq" id="WP_349958079.1">
    <property type="nucleotide sequence ID" value="NZ_CP157960.1"/>
</dbReference>
<sequence>MKVRITDAAWENMLHIGRWIKQDNPARAETFVRELYDRCEALEDMPRAFPLLPGREDAGIRRRPYGDYLIFYRIADDAVEVLHVLHGAVDYERLLFPDE</sequence>
<protein>
    <submittedName>
        <fullName evidence="3">Type II toxin-antitoxin system RelE/ParE family toxin</fullName>
    </submittedName>
</protein>